<keyword evidence="2 5" id="KW-0540">Nuclease</keyword>
<dbReference type="GO" id="GO:0004540">
    <property type="term" value="F:RNA nuclease activity"/>
    <property type="evidence" value="ECO:0007669"/>
    <property type="project" value="InterPro"/>
</dbReference>
<evidence type="ECO:0000313" key="7">
    <source>
        <dbReference type="EMBL" id="MCG5076574.1"/>
    </source>
</evidence>
<evidence type="ECO:0000256" key="5">
    <source>
        <dbReference type="HAMAP-Rule" id="MF_00265"/>
    </source>
</evidence>
<dbReference type="InterPro" id="IPR002716">
    <property type="entry name" value="PIN_dom"/>
</dbReference>
<dbReference type="GO" id="GO:0090729">
    <property type="term" value="F:toxin activity"/>
    <property type="evidence" value="ECO:0007669"/>
    <property type="project" value="UniProtKB-KW"/>
</dbReference>
<evidence type="ECO:0000256" key="3">
    <source>
        <dbReference type="ARBA" id="ARBA00022723"/>
    </source>
</evidence>
<dbReference type="CDD" id="cd18692">
    <property type="entry name" value="PIN_VapC-like"/>
    <property type="match status" value="1"/>
</dbReference>
<comment type="cofactor">
    <cofactor evidence="5">
        <name>Mg(2+)</name>
        <dbReference type="ChEBI" id="CHEBI:18420"/>
    </cofactor>
</comment>
<dbReference type="SUPFAM" id="SSF88723">
    <property type="entry name" value="PIN domain-like"/>
    <property type="match status" value="1"/>
</dbReference>
<comment type="caution">
    <text evidence="7">The sequence shown here is derived from an EMBL/GenBank/DDBJ whole genome shotgun (WGS) entry which is preliminary data.</text>
</comment>
<evidence type="ECO:0000259" key="6">
    <source>
        <dbReference type="Pfam" id="PF01850"/>
    </source>
</evidence>
<dbReference type="AlphaFoldDB" id="A0A9X1RUA1"/>
<gene>
    <name evidence="5" type="primary">vapC</name>
    <name evidence="7" type="ORF">L5014_24970</name>
</gene>
<feature type="binding site" evidence="5">
    <location>
        <position position="103"/>
    </location>
    <ligand>
        <name>Mg(2+)</name>
        <dbReference type="ChEBI" id="CHEBI:18420"/>
    </ligand>
</feature>
<feature type="binding site" evidence="5">
    <location>
        <position position="12"/>
    </location>
    <ligand>
        <name>Mg(2+)</name>
        <dbReference type="ChEBI" id="CHEBI:18420"/>
    </ligand>
</feature>
<keyword evidence="5" id="KW-0800">Toxin</keyword>
<evidence type="ECO:0000256" key="4">
    <source>
        <dbReference type="ARBA" id="ARBA00022801"/>
    </source>
</evidence>
<sequence>MTVEAPTRFAVDSNVIVYLFSGDVAKADQAEALVSRGTPKPVISTQVMNEVALVMSRKMGLSWPEIDVLLGDVESFCEIVPMTLEVHREARRIAGHYGFRFYDSCIIAFALLEGCEVLYSEDMQHGQVIFDQLTVINPFRSPS</sequence>
<dbReference type="RefSeq" id="WP_238466496.1">
    <property type="nucleotide sequence ID" value="NZ_JAKLJA010000025.1"/>
</dbReference>
<organism evidence="7 8">
    <name type="scientific">Paraburkholderia tagetis</name>
    <dbReference type="NCBI Taxonomy" id="2913261"/>
    <lineage>
        <taxon>Bacteria</taxon>
        <taxon>Pseudomonadati</taxon>
        <taxon>Pseudomonadota</taxon>
        <taxon>Betaproteobacteria</taxon>
        <taxon>Burkholderiales</taxon>
        <taxon>Burkholderiaceae</taxon>
        <taxon>Paraburkholderia</taxon>
    </lineage>
</organism>
<keyword evidence="3 5" id="KW-0479">Metal-binding</keyword>
<keyword evidence="5" id="KW-0460">Magnesium</keyword>
<keyword evidence="4 5" id="KW-0378">Hydrolase</keyword>
<dbReference type="EC" id="3.1.-.-" evidence="5"/>
<evidence type="ECO:0000256" key="1">
    <source>
        <dbReference type="ARBA" id="ARBA00022649"/>
    </source>
</evidence>
<dbReference type="Proteomes" id="UP001139308">
    <property type="component" value="Unassembled WGS sequence"/>
</dbReference>
<protein>
    <recommendedName>
        <fullName evidence="5">Ribonuclease VapC</fullName>
        <shortName evidence="5">RNase VapC</shortName>
        <ecNumber evidence="5">3.1.-.-</ecNumber>
    </recommendedName>
    <alternativeName>
        <fullName evidence="5">Toxin VapC</fullName>
    </alternativeName>
</protein>
<dbReference type="Gene3D" id="3.40.50.1010">
    <property type="entry name" value="5'-nuclease"/>
    <property type="match status" value="1"/>
</dbReference>
<comment type="similarity">
    <text evidence="5">Belongs to the PINc/VapC protein family.</text>
</comment>
<evidence type="ECO:0000313" key="8">
    <source>
        <dbReference type="Proteomes" id="UP001139308"/>
    </source>
</evidence>
<dbReference type="HAMAP" id="MF_00265">
    <property type="entry name" value="VapC_Nob1"/>
    <property type="match status" value="1"/>
</dbReference>
<accession>A0A9X1RUA1</accession>
<comment type="function">
    <text evidence="5">Toxic component of a toxin-antitoxin (TA) system. An RNase.</text>
</comment>
<keyword evidence="1 5" id="KW-1277">Toxin-antitoxin system</keyword>
<keyword evidence="8" id="KW-1185">Reference proteome</keyword>
<dbReference type="GO" id="GO:0016787">
    <property type="term" value="F:hydrolase activity"/>
    <property type="evidence" value="ECO:0007669"/>
    <property type="project" value="UniProtKB-KW"/>
</dbReference>
<dbReference type="GO" id="GO:0000287">
    <property type="term" value="F:magnesium ion binding"/>
    <property type="evidence" value="ECO:0007669"/>
    <property type="project" value="UniProtKB-UniRule"/>
</dbReference>
<dbReference type="InterPro" id="IPR029060">
    <property type="entry name" value="PIN-like_dom_sf"/>
</dbReference>
<proteinExistence type="inferred from homology"/>
<dbReference type="InterPro" id="IPR022907">
    <property type="entry name" value="VapC_family"/>
</dbReference>
<evidence type="ECO:0000256" key="2">
    <source>
        <dbReference type="ARBA" id="ARBA00022722"/>
    </source>
</evidence>
<name>A0A9X1RUA1_9BURK</name>
<dbReference type="Pfam" id="PF01850">
    <property type="entry name" value="PIN"/>
    <property type="match status" value="1"/>
</dbReference>
<feature type="domain" description="PIN" evidence="6">
    <location>
        <begin position="11"/>
        <end position="123"/>
    </location>
</feature>
<dbReference type="EMBL" id="JAKLJA010000025">
    <property type="protein sequence ID" value="MCG5076574.1"/>
    <property type="molecule type" value="Genomic_DNA"/>
</dbReference>
<reference evidence="7" key="1">
    <citation type="submission" date="2022-01" db="EMBL/GenBank/DDBJ databases">
        <title>Genome sequence and assembly of Parabukholderia sp. RG36.</title>
        <authorList>
            <person name="Chhetri G."/>
        </authorList>
    </citation>
    <scope>NUCLEOTIDE SEQUENCE</scope>
    <source>
        <strain evidence="7">RG36</strain>
    </source>
</reference>